<keyword evidence="3" id="KW-1185">Reference proteome</keyword>
<dbReference type="EMBL" id="JAUCMV010000003">
    <property type="protein sequence ID" value="KAK0409797.1"/>
    <property type="molecule type" value="Genomic_DNA"/>
</dbReference>
<proteinExistence type="predicted"/>
<evidence type="ECO:0000313" key="2">
    <source>
        <dbReference type="EMBL" id="KAK0409797.1"/>
    </source>
</evidence>
<keyword evidence="1" id="KW-1133">Transmembrane helix</keyword>
<dbReference type="AlphaFoldDB" id="A0AA39HRY6"/>
<feature type="transmembrane region" description="Helical" evidence="1">
    <location>
        <begin position="13"/>
        <end position="37"/>
    </location>
</feature>
<gene>
    <name evidence="2" type="ORF">QR680_004765</name>
</gene>
<sequence>MARVVCENPPTDYFLPFILVIVYDLCVIVGLVIFLVINRKYLGAGAIRIRKEQQGTTGRSVKKSVGKRGDEVTDYDVTIAQTDKNTVG</sequence>
<accession>A0AA39HRY6</accession>
<keyword evidence="1" id="KW-0472">Membrane</keyword>
<reference evidence="2" key="1">
    <citation type="submission" date="2023-06" db="EMBL/GenBank/DDBJ databases">
        <title>Genomic analysis of the entomopathogenic nematode Steinernema hermaphroditum.</title>
        <authorList>
            <person name="Schwarz E.M."/>
            <person name="Heppert J.K."/>
            <person name="Baniya A."/>
            <person name="Schwartz H.T."/>
            <person name="Tan C.-H."/>
            <person name="Antoshechkin I."/>
            <person name="Sternberg P.W."/>
            <person name="Goodrich-Blair H."/>
            <person name="Dillman A.R."/>
        </authorList>
    </citation>
    <scope>NUCLEOTIDE SEQUENCE</scope>
    <source>
        <strain evidence="2">PS9179</strain>
        <tissue evidence="2">Whole animal</tissue>
    </source>
</reference>
<name>A0AA39HRY6_9BILA</name>
<evidence type="ECO:0000313" key="3">
    <source>
        <dbReference type="Proteomes" id="UP001175271"/>
    </source>
</evidence>
<keyword evidence="1" id="KW-0812">Transmembrane</keyword>
<comment type="caution">
    <text evidence="2">The sequence shown here is derived from an EMBL/GenBank/DDBJ whole genome shotgun (WGS) entry which is preliminary data.</text>
</comment>
<evidence type="ECO:0000256" key="1">
    <source>
        <dbReference type="SAM" id="Phobius"/>
    </source>
</evidence>
<dbReference type="Proteomes" id="UP001175271">
    <property type="component" value="Unassembled WGS sequence"/>
</dbReference>
<protein>
    <submittedName>
        <fullName evidence="2">Uncharacterized protein</fullName>
    </submittedName>
</protein>
<organism evidence="2 3">
    <name type="scientific">Steinernema hermaphroditum</name>
    <dbReference type="NCBI Taxonomy" id="289476"/>
    <lineage>
        <taxon>Eukaryota</taxon>
        <taxon>Metazoa</taxon>
        <taxon>Ecdysozoa</taxon>
        <taxon>Nematoda</taxon>
        <taxon>Chromadorea</taxon>
        <taxon>Rhabditida</taxon>
        <taxon>Tylenchina</taxon>
        <taxon>Panagrolaimomorpha</taxon>
        <taxon>Strongyloidoidea</taxon>
        <taxon>Steinernematidae</taxon>
        <taxon>Steinernema</taxon>
    </lineage>
</organism>